<accession>A0ABD3TLV3</accession>
<comment type="caution">
    <text evidence="3">The sequence shown here is derived from an EMBL/GenBank/DDBJ whole genome shotgun (WGS) entry which is preliminary data.</text>
</comment>
<reference evidence="3 4" key="1">
    <citation type="submission" date="2024-12" db="EMBL/GenBank/DDBJ databases">
        <title>The unique morphological basis and parallel evolutionary history of personate flowers in Penstemon.</title>
        <authorList>
            <person name="Depatie T.H."/>
            <person name="Wessinger C.A."/>
        </authorList>
    </citation>
    <scope>NUCLEOTIDE SEQUENCE [LARGE SCALE GENOMIC DNA]</scope>
    <source>
        <strain evidence="3">WTNN_2</strain>
        <tissue evidence="3">Leaf</tissue>
    </source>
</reference>
<evidence type="ECO:0000313" key="4">
    <source>
        <dbReference type="Proteomes" id="UP001634393"/>
    </source>
</evidence>
<dbReference type="Proteomes" id="UP001634393">
    <property type="component" value="Unassembled WGS sequence"/>
</dbReference>
<protein>
    <recommendedName>
        <fullName evidence="5">Protein DEFECTIVE IN MERISTEM SILENCING 3-like</fullName>
    </recommendedName>
</protein>
<evidence type="ECO:0000313" key="3">
    <source>
        <dbReference type="EMBL" id="KAL3838067.1"/>
    </source>
</evidence>
<gene>
    <name evidence="3" type="ORF">ACJIZ3_022658</name>
</gene>
<feature type="region of interest" description="Disordered" evidence="2">
    <location>
        <begin position="1"/>
        <end position="35"/>
    </location>
</feature>
<organism evidence="3 4">
    <name type="scientific">Penstemon smallii</name>
    <dbReference type="NCBI Taxonomy" id="265156"/>
    <lineage>
        <taxon>Eukaryota</taxon>
        <taxon>Viridiplantae</taxon>
        <taxon>Streptophyta</taxon>
        <taxon>Embryophyta</taxon>
        <taxon>Tracheophyta</taxon>
        <taxon>Spermatophyta</taxon>
        <taxon>Magnoliopsida</taxon>
        <taxon>eudicotyledons</taxon>
        <taxon>Gunneridae</taxon>
        <taxon>Pentapetalae</taxon>
        <taxon>asterids</taxon>
        <taxon>lamiids</taxon>
        <taxon>Lamiales</taxon>
        <taxon>Plantaginaceae</taxon>
        <taxon>Cheloneae</taxon>
        <taxon>Penstemon</taxon>
    </lineage>
</organism>
<evidence type="ECO:0000256" key="1">
    <source>
        <dbReference type="SAM" id="Coils"/>
    </source>
</evidence>
<keyword evidence="4" id="KW-1185">Reference proteome</keyword>
<proteinExistence type="predicted"/>
<evidence type="ECO:0008006" key="5">
    <source>
        <dbReference type="Google" id="ProtNLM"/>
    </source>
</evidence>
<keyword evidence="1" id="KW-0175">Coiled coil</keyword>
<sequence>MPIPTPNTRRPAMLGGGDQRRVYIGSEPASPLPNNSRALVAFDPSALEHSGENSTFPKDDMQSGAHRQKAEYIITHSKKLQDDLQEVGQKVKHHEDNIRYLKTLKNNLEDSIRNMQVDVGKHHSSFSTSENDDIAYVNSEEETVQHILRYEKSAAALLCRLKSKPEAQVLDYPFTNDVLGIVATLGKVDDDNLSRLLSEYLGLETMLAVVCKTYEGVKALEAYNHDGSINKNWGLHAVAASTGRPLDRQFQVICLENLRPYAGEVIADDPQRKLALLEPKLLSGETPPGFLGFAVNLVTIDNTSLYCITTTGYSLRETLFYNLFSTLQIYRSREDMLKSLSCITNGAISLDGGLIRSPGVFSLGHQRGDIDVKFPSGSKRFILPASYIEIEKQMKEMEWKKEQAEEDLKREQALLNHAKVNYERKKEEFIQFMANSSSYTTQYQMGRVSTPR</sequence>
<dbReference type="EMBL" id="JBJXBP010000003">
    <property type="protein sequence ID" value="KAL3838067.1"/>
    <property type="molecule type" value="Genomic_DNA"/>
</dbReference>
<feature type="coiled-coil region" evidence="1">
    <location>
        <begin position="387"/>
        <end position="428"/>
    </location>
</feature>
<name>A0ABD3TLV3_9LAMI</name>
<dbReference type="PANTHER" id="PTHR33566">
    <property type="entry name" value="EN/SPM-LIKE TRANSPOSON-RELATED"/>
    <property type="match status" value="1"/>
</dbReference>
<dbReference type="PANTHER" id="PTHR33566:SF6">
    <property type="entry name" value="PROTEIN DEFECTIVE IN MERISTEM SILENCING 3"/>
    <property type="match status" value="1"/>
</dbReference>
<evidence type="ECO:0000256" key="2">
    <source>
        <dbReference type="SAM" id="MobiDB-lite"/>
    </source>
</evidence>
<dbReference type="AlphaFoldDB" id="A0ABD3TLV3"/>